<reference evidence="2" key="1">
    <citation type="submission" date="2021-01" db="EMBL/GenBank/DDBJ databases">
        <title>Microvirga sp.</title>
        <authorList>
            <person name="Kim M.K."/>
        </authorList>
    </citation>
    <scope>NUCLEOTIDE SEQUENCE</scope>
    <source>
        <strain evidence="2">5420S-16</strain>
    </source>
</reference>
<evidence type="ECO:0000256" key="1">
    <source>
        <dbReference type="SAM" id="MobiDB-lite"/>
    </source>
</evidence>
<evidence type="ECO:0000313" key="3">
    <source>
        <dbReference type="Proteomes" id="UP000605848"/>
    </source>
</evidence>
<dbReference type="RefSeq" id="WP_202065017.1">
    <property type="nucleotide sequence ID" value="NZ_JAEQMY010000095.1"/>
</dbReference>
<dbReference type="Proteomes" id="UP000605848">
    <property type="component" value="Unassembled WGS sequence"/>
</dbReference>
<protein>
    <submittedName>
        <fullName evidence="2">Uncharacterized protein</fullName>
    </submittedName>
</protein>
<name>A0A937D203_9HYPH</name>
<evidence type="ECO:0000313" key="2">
    <source>
        <dbReference type="EMBL" id="MBL0407611.1"/>
    </source>
</evidence>
<dbReference type="AlphaFoldDB" id="A0A937D203"/>
<proteinExistence type="predicted"/>
<dbReference type="EMBL" id="JAEQMY010000095">
    <property type="protein sequence ID" value="MBL0407611.1"/>
    <property type="molecule type" value="Genomic_DNA"/>
</dbReference>
<feature type="region of interest" description="Disordered" evidence="1">
    <location>
        <begin position="457"/>
        <end position="526"/>
    </location>
</feature>
<sequence>MPSPFNSTDFAFCKQYTAILKSYADVIKIEYSGALCSAGKTEHACQMMASTPGQYLFAVDRREVIDTRIKRIEKKAAAEGTHPLVQAIFSKSEGQFEAGTENVRQALREQPTKDHDAPHRVVVCTHEGLLSSDLSTYQGWTLIIDETPNIWGFGELQSPFSWSLYKSFFGLKPLDDEWSEVTICRDAPTPTACAKDAAISDDFRDLYRRWKNTRPLVKLTSWEETADGRRWSWCSVWNPEKLDAFKRVMILANSFEDSLTFKLLKQAGVRLVPFSIPDDRQWLPRTVLIRYFASTHRAGTGFWTNPADTGGAEALRKTSEWIMQNTDPENHFWSANLHELIKRNLPGQKLNPKIAGSDAYKHLTCGSFIYTAKPSRAEVAAFARYGITYQEIVRARQNEDLVQFFFRSWLRVPDDPRDGEFRVYDLAQATFLKGFIEATGRPFKSILEHVIEAGVDEHKPKPVGRPKTVKTEAEKQARAAKARISNSMSKRKAREALRKDERDAGTVRKRGRPPKHKGGENAFPHS</sequence>
<accession>A0A937D203</accession>
<feature type="compositionally biased region" description="Basic residues" evidence="1">
    <location>
        <begin position="507"/>
        <end position="516"/>
    </location>
</feature>
<organism evidence="2 3">
    <name type="scientific">Microvirga aerilata</name>
    <dbReference type="NCBI Taxonomy" id="670292"/>
    <lineage>
        <taxon>Bacteria</taxon>
        <taxon>Pseudomonadati</taxon>
        <taxon>Pseudomonadota</taxon>
        <taxon>Alphaproteobacteria</taxon>
        <taxon>Hyphomicrobiales</taxon>
        <taxon>Methylobacteriaceae</taxon>
        <taxon>Microvirga</taxon>
    </lineage>
</organism>
<comment type="caution">
    <text evidence="2">The sequence shown here is derived from an EMBL/GenBank/DDBJ whole genome shotgun (WGS) entry which is preliminary data.</text>
</comment>
<gene>
    <name evidence="2" type="ORF">JKG68_27205</name>
</gene>
<keyword evidence="3" id="KW-1185">Reference proteome</keyword>
<feature type="compositionally biased region" description="Basic and acidic residues" evidence="1">
    <location>
        <begin position="494"/>
        <end position="506"/>
    </location>
</feature>